<evidence type="ECO:0000259" key="7">
    <source>
        <dbReference type="PROSITE" id="PS50110"/>
    </source>
</evidence>
<dbReference type="SMART" id="SM00387">
    <property type="entry name" value="HATPase_c"/>
    <property type="match status" value="1"/>
</dbReference>
<keyword evidence="3" id="KW-0808">Transferase</keyword>
<proteinExistence type="predicted"/>
<dbReference type="PANTHER" id="PTHR43047">
    <property type="entry name" value="TWO-COMPONENT HISTIDINE PROTEIN KINASE"/>
    <property type="match status" value="1"/>
</dbReference>
<organism evidence="8 9">
    <name type="scientific">Limnobacter humi</name>
    <dbReference type="NCBI Taxonomy" id="1778671"/>
    <lineage>
        <taxon>Bacteria</taxon>
        <taxon>Pseudomonadati</taxon>
        <taxon>Pseudomonadota</taxon>
        <taxon>Betaproteobacteria</taxon>
        <taxon>Burkholderiales</taxon>
        <taxon>Burkholderiaceae</taxon>
        <taxon>Limnobacter</taxon>
    </lineage>
</organism>
<dbReference type="GO" id="GO:0005524">
    <property type="term" value="F:ATP binding"/>
    <property type="evidence" value="ECO:0007669"/>
    <property type="project" value="UniProtKB-KW"/>
</dbReference>
<evidence type="ECO:0000256" key="4">
    <source>
        <dbReference type="ARBA" id="ARBA00022777"/>
    </source>
</evidence>
<evidence type="ECO:0000256" key="3">
    <source>
        <dbReference type="ARBA" id="ARBA00022679"/>
    </source>
</evidence>
<dbReference type="SUPFAM" id="SSF55874">
    <property type="entry name" value="ATPase domain of HSP90 chaperone/DNA topoisomerase II/histidine kinase"/>
    <property type="match status" value="1"/>
</dbReference>
<dbReference type="InterPro" id="IPR001789">
    <property type="entry name" value="Sig_transdc_resp-reg_receiver"/>
</dbReference>
<protein>
    <recommendedName>
        <fullName evidence="2">histidine kinase</fullName>
        <ecNumber evidence="2">2.7.13.3</ecNumber>
    </recommendedName>
</protein>
<name>A0ABT1WIJ8_9BURK</name>
<keyword evidence="4" id="KW-0418">Kinase</keyword>
<dbReference type="InterPro" id="IPR003594">
    <property type="entry name" value="HATPase_dom"/>
</dbReference>
<accession>A0ABT1WIJ8</accession>
<comment type="catalytic activity">
    <reaction evidence="1">
        <text>ATP + protein L-histidine = ADP + protein N-phospho-L-histidine.</text>
        <dbReference type="EC" id="2.7.13.3"/>
    </reaction>
</comment>
<comment type="caution">
    <text evidence="8">The sequence shown here is derived from an EMBL/GenBank/DDBJ whole genome shotgun (WGS) entry which is preliminary data.</text>
</comment>
<keyword evidence="8" id="KW-0547">Nucleotide-binding</keyword>
<dbReference type="SUPFAM" id="SSF52172">
    <property type="entry name" value="CheY-like"/>
    <property type="match status" value="1"/>
</dbReference>
<keyword evidence="8" id="KW-0067">ATP-binding</keyword>
<dbReference type="InterPro" id="IPR036890">
    <property type="entry name" value="HATPase_C_sf"/>
</dbReference>
<dbReference type="RefSeq" id="WP_256765133.1">
    <property type="nucleotide sequence ID" value="NZ_JANIGO010000004.1"/>
</dbReference>
<dbReference type="PRINTS" id="PR00344">
    <property type="entry name" value="BCTRLSENSOR"/>
</dbReference>
<evidence type="ECO:0000313" key="8">
    <source>
        <dbReference type="EMBL" id="MCQ8897335.1"/>
    </source>
</evidence>
<dbReference type="Gene3D" id="3.40.50.2300">
    <property type="match status" value="1"/>
</dbReference>
<dbReference type="EC" id="2.7.13.3" evidence="2"/>
<feature type="domain" description="Histidine kinase" evidence="6">
    <location>
        <begin position="1"/>
        <end position="73"/>
    </location>
</feature>
<dbReference type="SMART" id="SM00448">
    <property type="entry name" value="REC"/>
    <property type="match status" value="1"/>
</dbReference>
<dbReference type="InterPro" id="IPR011006">
    <property type="entry name" value="CheY-like_superfamily"/>
</dbReference>
<dbReference type="PROSITE" id="PS50110">
    <property type="entry name" value="RESPONSE_REGULATORY"/>
    <property type="match status" value="1"/>
</dbReference>
<dbReference type="EMBL" id="JANIGO010000004">
    <property type="protein sequence ID" value="MCQ8897335.1"/>
    <property type="molecule type" value="Genomic_DNA"/>
</dbReference>
<dbReference type="Pfam" id="PF02518">
    <property type="entry name" value="HATPase_c"/>
    <property type="match status" value="1"/>
</dbReference>
<evidence type="ECO:0000256" key="1">
    <source>
        <dbReference type="ARBA" id="ARBA00000085"/>
    </source>
</evidence>
<evidence type="ECO:0000259" key="6">
    <source>
        <dbReference type="PROSITE" id="PS50109"/>
    </source>
</evidence>
<sequence length="213" mass="22985">MVEDTGLGISPDKQQQLFEPFTQLHSDMATRFGGAGLGLTIVKALAELMHGSISVESQVNQGSRFTLLLPMKCQPQFETSVRATVGPRRDGPAKLFIADGDVNTLDILDSFLVQRGFDVLRAADGHAALALLLDQRLDGVLMNVQLPLLDGLAVMSTVRASKGPNQQVLALAITDRSLSAAHLQGLGKCFETTVCKPLNLDSLLQWLDVHLQL</sequence>
<reference evidence="8 9" key="1">
    <citation type="submission" date="2022-07" db="EMBL/GenBank/DDBJ databases">
        <authorList>
            <person name="Xamxidin M."/>
            <person name="Wu M."/>
        </authorList>
    </citation>
    <scope>NUCLEOTIDE SEQUENCE [LARGE SCALE GENOMIC DNA]</scope>
    <source>
        <strain evidence="8 9">NBRC 111650</strain>
    </source>
</reference>
<dbReference type="InterPro" id="IPR005467">
    <property type="entry name" value="His_kinase_dom"/>
</dbReference>
<dbReference type="Pfam" id="PF00072">
    <property type="entry name" value="Response_reg"/>
    <property type="match status" value="1"/>
</dbReference>
<evidence type="ECO:0000256" key="5">
    <source>
        <dbReference type="PROSITE-ProRule" id="PRU00169"/>
    </source>
</evidence>
<evidence type="ECO:0000313" key="9">
    <source>
        <dbReference type="Proteomes" id="UP001204142"/>
    </source>
</evidence>
<dbReference type="PROSITE" id="PS50109">
    <property type="entry name" value="HIS_KIN"/>
    <property type="match status" value="1"/>
</dbReference>
<keyword evidence="9" id="KW-1185">Reference proteome</keyword>
<dbReference type="Proteomes" id="UP001204142">
    <property type="component" value="Unassembled WGS sequence"/>
</dbReference>
<gene>
    <name evidence="8" type="ORF">NQT62_12915</name>
</gene>
<dbReference type="PANTHER" id="PTHR43047:SF72">
    <property type="entry name" value="OSMOSENSING HISTIDINE PROTEIN KINASE SLN1"/>
    <property type="match status" value="1"/>
</dbReference>
<evidence type="ECO:0000256" key="2">
    <source>
        <dbReference type="ARBA" id="ARBA00012438"/>
    </source>
</evidence>
<dbReference type="InterPro" id="IPR004358">
    <property type="entry name" value="Sig_transdc_His_kin-like_C"/>
</dbReference>
<comment type="caution">
    <text evidence="5">Lacks conserved residue(s) required for the propagation of feature annotation.</text>
</comment>
<feature type="domain" description="Response regulatory" evidence="7">
    <location>
        <begin position="94"/>
        <end position="211"/>
    </location>
</feature>
<dbReference type="Gene3D" id="3.30.565.10">
    <property type="entry name" value="Histidine kinase-like ATPase, C-terminal domain"/>
    <property type="match status" value="1"/>
</dbReference>